<dbReference type="Pfam" id="PF13830">
    <property type="entry name" value="DUF4192"/>
    <property type="match status" value="1"/>
</dbReference>
<dbReference type="EMBL" id="CP049866">
    <property type="protein sequence ID" value="QIK76309.1"/>
    <property type="molecule type" value="Genomic_DNA"/>
</dbReference>
<dbReference type="KEGG" id="npi:G7071_13635"/>
<dbReference type="RefSeq" id="WP_166319627.1">
    <property type="nucleotide sequence ID" value="NZ_CP049866.1"/>
</dbReference>
<proteinExistence type="predicted"/>
<keyword evidence="2" id="KW-1185">Reference proteome</keyword>
<evidence type="ECO:0000313" key="2">
    <source>
        <dbReference type="Proteomes" id="UP000502035"/>
    </source>
</evidence>
<reference evidence="1 2" key="1">
    <citation type="submission" date="2020-03" db="EMBL/GenBank/DDBJ databases">
        <title>Nocardioides sp. nov., isolated from fish.</title>
        <authorList>
            <person name="Hyun D.-W."/>
            <person name="Bae J.-W."/>
        </authorList>
    </citation>
    <scope>NUCLEOTIDE SEQUENCE [LARGE SCALE GENOMIC DNA]</scope>
    <source>
        <strain evidence="1 2">HDW12A</strain>
    </source>
</reference>
<dbReference type="InterPro" id="IPR025447">
    <property type="entry name" value="DUF4192"/>
</dbReference>
<dbReference type="AlphaFoldDB" id="A0A6G7YHV1"/>
<evidence type="ECO:0000313" key="1">
    <source>
        <dbReference type="EMBL" id="QIK76309.1"/>
    </source>
</evidence>
<protein>
    <submittedName>
        <fullName evidence="1">DUF4192 domain-containing protein</fullName>
    </submittedName>
</protein>
<sequence>MTNSPTDPLQMRASCPEDLLAFVPVAIGFTPSESVVMLTVDGTRPFHARIDLPGDECDVREVVEALLRPARVHRLRRVVFVVYADNTLVADETAWSLHATFTEHAIDVLDVLRVHDDHYFAVLPGRPATAYDGVSFDVGSHPFAAQSVFGGRVTHASRQALADTIAHDAAGAEAVSSTLTGSAPLTAEQLRRVVHEHADAPCPPSPELVGALALSLTQGSLRDEAWRWLTRSRAREHLGFWSDIVRRTPLALVPGPAAVLALTAWLAGEGALAWCAVDRAREVDPAHSLAQLVADLLMSATPPETWSQMVAPVEGVA</sequence>
<accession>A0A6G7YHV1</accession>
<gene>
    <name evidence="1" type="ORF">G7071_13635</name>
</gene>
<name>A0A6G7YHV1_9ACTN</name>
<organism evidence="1 2">
    <name type="scientific">Nocardioides piscis</name>
    <dbReference type="NCBI Taxonomy" id="2714938"/>
    <lineage>
        <taxon>Bacteria</taxon>
        <taxon>Bacillati</taxon>
        <taxon>Actinomycetota</taxon>
        <taxon>Actinomycetes</taxon>
        <taxon>Propionibacteriales</taxon>
        <taxon>Nocardioidaceae</taxon>
        <taxon>Nocardioides</taxon>
    </lineage>
</organism>
<dbReference type="Proteomes" id="UP000502035">
    <property type="component" value="Chromosome"/>
</dbReference>